<organism evidence="3 4">
    <name type="scientific">Salvia divinorum</name>
    <name type="common">Maria pastora</name>
    <name type="synonym">Diviner's sage</name>
    <dbReference type="NCBI Taxonomy" id="28513"/>
    <lineage>
        <taxon>Eukaryota</taxon>
        <taxon>Viridiplantae</taxon>
        <taxon>Streptophyta</taxon>
        <taxon>Embryophyta</taxon>
        <taxon>Tracheophyta</taxon>
        <taxon>Spermatophyta</taxon>
        <taxon>Magnoliopsida</taxon>
        <taxon>eudicotyledons</taxon>
        <taxon>Gunneridae</taxon>
        <taxon>Pentapetalae</taxon>
        <taxon>asterids</taxon>
        <taxon>lamiids</taxon>
        <taxon>Lamiales</taxon>
        <taxon>Lamiaceae</taxon>
        <taxon>Nepetoideae</taxon>
        <taxon>Mentheae</taxon>
        <taxon>Salviinae</taxon>
        <taxon>Salvia</taxon>
        <taxon>Salvia subgen. Calosphace</taxon>
    </lineage>
</organism>
<evidence type="ECO:0000259" key="2">
    <source>
        <dbReference type="Pfam" id="PF03061"/>
    </source>
</evidence>
<evidence type="ECO:0000256" key="1">
    <source>
        <dbReference type="ARBA" id="ARBA00008324"/>
    </source>
</evidence>
<comment type="caution">
    <text evidence="3">The sequence shown here is derived from an EMBL/GenBank/DDBJ whole genome shotgun (WGS) entry which is preliminary data.</text>
</comment>
<name>A0ABD1GQM8_SALDI</name>
<dbReference type="Gene3D" id="3.10.129.10">
    <property type="entry name" value="Hotdog Thioesterase"/>
    <property type="match status" value="1"/>
</dbReference>
<dbReference type="InterPro" id="IPR029069">
    <property type="entry name" value="HotDog_dom_sf"/>
</dbReference>
<dbReference type="SUPFAM" id="SSF54637">
    <property type="entry name" value="Thioesterase/thiol ester dehydrase-isomerase"/>
    <property type="match status" value="1"/>
</dbReference>
<dbReference type="AlphaFoldDB" id="A0ABD1GQM8"/>
<dbReference type="InterPro" id="IPR039298">
    <property type="entry name" value="ACOT13"/>
</dbReference>
<sequence length="167" mass="17883">MATSNSSNEIPATDFKIVMAFLEEWGLFTPIRPDYNVKGAYSKVVGGALKLSSLHKGKISCILTAKPPVLNGIGRLHGLTVASVAERVAIACAKTVVGEDGDLFLGELSVSYLSSAPRNAQVIVEACVVSSENKRTIVELIFGSEETGRVLYLSRATFYSMPLSSRL</sequence>
<accession>A0ABD1GQM8</accession>
<dbReference type="EMBL" id="JBEAFC010000008">
    <property type="protein sequence ID" value="KAL1546436.1"/>
    <property type="molecule type" value="Genomic_DNA"/>
</dbReference>
<dbReference type="Proteomes" id="UP001567538">
    <property type="component" value="Unassembled WGS sequence"/>
</dbReference>
<proteinExistence type="inferred from homology"/>
<feature type="domain" description="Thioesterase" evidence="2">
    <location>
        <begin position="74"/>
        <end position="146"/>
    </location>
</feature>
<dbReference type="PANTHER" id="PTHR21660">
    <property type="entry name" value="THIOESTERASE SUPERFAMILY MEMBER-RELATED"/>
    <property type="match status" value="1"/>
</dbReference>
<evidence type="ECO:0000313" key="3">
    <source>
        <dbReference type="EMBL" id="KAL1546436.1"/>
    </source>
</evidence>
<dbReference type="InterPro" id="IPR006683">
    <property type="entry name" value="Thioestr_dom"/>
</dbReference>
<protein>
    <recommendedName>
        <fullName evidence="2">Thioesterase domain-containing protein</fullName>
    </recommendedName>
</protein>
<dbReference type="CDD" id="cd03443">
    <property type="entry name" value="PaaI_thioesterase"/>
    <property type="match status" value="1"/>
</dbReference>
<dbReference type="Pfam" id="PF03061">
    <property type="entry name" value="4HBT"/>
    <property type="match status" value="1"/>
</dbReference>
<keyword evidence="4" id="KW-1185">Reference proteome</keyword>
<evidence type="ECO:0000313" key="4">
    <source>
        <dbReference type="Proteomes" id="UP001567538"/>
    </source>
</evidence>
<comment type="similarity">
    <text evidence="1">Belongs to the thioesterase PaaI family.</text>
</comment>
<reference evidence="3 4" key="1">
    <citation type="submission" date="2024-06" db="EMBL/GenBank/DDBJ databases">
        <title>A chromosome level genome sequence of Diviner's sage (Salvia divinorum).</title>
        <authorList>
            <person name="Ford S.A."/>
            <person name="Ro D.-K."/>
            <person name="Ness R.W."/>
            <person name="Phillips M.A."/>
        </authorList>
    </citation>
    <scope>NUCLEOTIDE SEQUENCE [LARGE SCALE GENOMIC DNA]</scope>
    <source>
        <strain evidence="3">SAF-2024a</strain>
        <tissue evidence="3">Leaf</tissue>
    </source>
</reference>
<dbReference type="PANTHER" id="PTHR21660:SF12">
    <property type="entry name" value="OS07G0462700 PROTEIN"/>
    <property type="match status" value="1"/>
</dbReference>
<gene>
    <name evidence="3" type="ORF">AAHA92_23034</name>
</gene>